<keyword evidence="5 6" id="KW-0687">Ribonucleoprotein</keyword>
<dbReference type="InterPro" id="IPR005717">
    <property type="entry name" value="Ribosomal_uS7_bac/org-type"/>
</dbReference>
<evidence type="ECO:0000256" key="5">
    <source>
        <dbReference type="ARBA" id="ARBA00023274"/>
    </source>
</evidence>
<comment type="subunit">
    <text evidence="6">Part of the 30S ribosomal subunit. Contacts proteins S9 and S11.</text>
</comment>
<dbReference type="HAMAP" id="MF_00480_B">
    <property type="entry name" value="Ribosomal_uS7_B"/>
    <property type="match status" value="1"/>
</dbReference>
<dbReference type="EMBL" id="FOKY01000001">
    <property type="protein sequence ID" value="SFB68392.1"/>
    <property type="molecule type" value="Genomic_DNA"/>
</dbReference>
<dbReference type="RefSeq" id="WP_092317291.1">
    <property type="nucleotide sequence ID" value="NZ_FOKY01000001.1"/>
</dbReference>
<keyword evidence="2 6" id="KW-0699">rRNA-binding</keyword>
<evidence type="ECO:0000256" key="6">
    <source>
        <dbReference type="HAMAP-Rule" id="MF_00480"/>
    </source>
</evidence>
<organism evidence="9 10">
    <name type="scientific">Brevinema andersonii</name>
    <dbReference type="NCBI Taxonomy" id="34097"/>
    <lineage>
        <taxon>Bacteria</taxon>
        <taxon>Pseudomonadati</taxon>
        <taxon>Spirochaetota</taxon>
        <taxon>Spirochaetia</taxon>
        <taxon>Brevinematales</taxon>
        <taxon>Brevinemataceae</taxon>
        <taxon>Brevinema</taxon>
    </lineage>
</organism>
<reference evidence="10" key="1">
    <citation type="submission" date="2016-10" db="EMBL/GenBank/DDBJ databases">
        <authorList>
            <person name="Varghese N."/>
            <person name="Submissions S."/>
        </authorList>
    </citation>
    <scope>NUCLEOTIDE SEQUENCE [LARGE SCALE GENOMIC DNA]</scope>
    <source>
        <strain evidence="10">ATCC 43811</strain>
    </source>
</reference>
<dbReference type="InterPro" id="IPR036823">
    <property type="entry name" value="Ribosomal_uS7_dom_sf"/>
</dbReference>
<evidence type="ECO:0000313" key="9">
    <source>
        <dbReference type="EMBL" id="SFB68392.1"/>
    </source>
</evidence>
<accession>A0A1I1D200</accession>
<evidence type="ECO:0000256" key="4">
    <source>
        <dbReference type="ARBA" id="ARBA00022980"/>
    </source>
</evidence>
<dbReference type="NCBIfam" id="TIGR01029">
    <property type="entry name" value="rpsG_bact"/>
    <property type="match status" value="1"/>
</dbReference>
<dbReference type="InterPro" id="IPR023798">
    <property type="entry name" value="Ribosomal_uS7_dom"/>
</dbReference>
<dbReference type="STRING" id="34097.SAMN02745150_00173"/>
<dbReference type="Proteomes" id="UP000240042">
    <property type="component" value="Unassembled WGS sequence"/>
</dbReference>
<dbReference type="CDD" id="cd14869">
    <property type="entry name" value="uS7_Bacteria"/>
    <property type="match status" value="1"/>
</dbReference>
<dbReference type="PIRSF" id="PIRSF002122">
    <property type="entry name" value="RPS7p_RPS7a_RPS5e_RPS7o"/>
    <property type="match status" value="1"/>
</dbReference>
<comment type="similarity">
    <text evidence="1 6 7">Belongs to the universal ribosomal protein uS7 family.</text>
</comment>
<dbReference type="OrthoDB" id="9807653at2"/>
<evidence type="ECO:0000256" key="3">
    <source>
        <dbReference type="ARBA" id="ARBA00022884"/>
    </source>
</evidence>
<dbReference type="InterPro" id="IPR000235">
    <property type="entry name" value="Ribosomal_uS7"/>
</dbReference>
<dbReference type="PROSITE" id="PS00052">
    <property type="entry name" value="RIBOSOMAL_S7"/>
    <property type="match status" value="1"/>
</dbReference>
<evidence type="ECO:0000259" key="8">
    <source>
        <dbReference type="Pfam" id="PF00177"/>
    </source>
</evidence>
<dbReference type="GO" id="GO:0015935">
    <property type="term" value="C:small ribosomal subunit"/>
    <property type="evidence" value="ECO:0007669"/>
    <property type="project" value="InterPro"/>
</dbReference>
<name>A0A1I1D200_BREAD</name>
<evidence type="ECO:0000256" key="1">
    <source>
        <dbReference type="ARBA" id="ARBA00007151"/>
    </source>
</evidence>
<evidence type="ECO:0000313" key="10">
    <source>
        <dbReference type="Proteomes" id="UP000240042"/>
    </source>
</evidence>
<dbReference type="SUPFAM" id="SSF47973">
    <property type="entry name" value="Ribosomal protein S7"/>
    <property type="match status" value="1"/>
</dbReference>
<gene>
    <name evidence="6" type="primary">rpsG</name>
    <name evidence="9" type="ORF">SAMN02745150_00173</name>
</gene>
<feature type="domain" description="Small ribosomal subunit protein uS7" evidence="8">
    <location>
        <begin position="5"/>
        <end position="150"/>
    </location>
</feature>
<keyword evidence="3 6" id="KW-0694">RNA-binding</keyword>
<dbReference type="FunFam" id="1.10.455.10:FF:000001">
    <property type="entry name" value="30S ribosomal protein S7"/>
    <property type="match status" value="1"/>
</dbReference>
<dbReference type="GO" id="GO:0003735">
    <property type="term" value="F:structural constituent of ribosome"/>
    <property type="evidence" value="ECO:0007669"/>
    <property type="project" value="InterPro"/>
</dbReference>
<keyword evidence="6" id="KW-0820">tRNA-binding</keyword>
<comment type="function">
    <text evidence="6">One of the primary rRNA binding proteins, it binds directly to 16S rRNA where it nucleates assembly of the head domain of the 30S subunit. Is located at the subunit interface close to the decoding center, probably blocks exit of the E-site tRNA.</text>
</comment>
<dbReference type="InterPro" id="IPR020606">
    <property type="entry name" value="Ribosomal_uS7_CS"/>
</dbReference>
<dbReference type="GO" id="GO:0006412">
    <property type="term" value="P:translation"/>
    <property type="evidence" value="ECO:0007669"/>
    <property type="project" value="UniProtKB-UniRule"/>
</dbReference>
<evidence type="ECO:0000256" key="2">
    <source>
        <dbReference type="ARBA" id="ARBA00022730"/>
    </source>
</evidence>
<proteinExistence type="inferred from homology"/>
<keyword evidence="4 6" id="KW-0689">Ribosomal protein</keyword>
<sequence length="157" mass="17898">MPRKKVKAHFRPLLPDGKYSSLLVTKMVNRVMLNGKKSLATSIVYDAMKFLSEKTENEPLMALETAVNNVKPPVEVRSRRVGGATYQVPVEVRPERQLALALSWIVDFARKRREHSMEEKLGKELLDAFNNAGASIKKRTDTLKMAEANRAFAHYKW</sequence>
<dbReference type="GO" id="GO:0000049">
    <property type="term" value="F:tRNA binding"/>
    <property type="evidence" value="ECO:0007669"/>
    <property type="project" value="UniProtKB-UniRule"/>
</dbReference>
<evidence type="ECO:0000256" key="7">
    <source>
        <dbReference type="RuleBase" id="RU003619"/>
    </source>
</evidence>
<dbReference type="GO" id="GO:0019843">
    <property type="term" value="F:rRNA binding"/>
    <property type="evidence" value="ECO:0007669"/>
    <property type="project" value="UniProtKB-UniRule"/>
</dbReference>
<dbReference type="Pfam" id="PF00177">
    <property type="entry name" value="Ribosomal_S7"/>
    <property type="match status" value="1"/>
</dbReference>
<dbReference type="AlphaFoldDB" id="A0A1I1D200"/>
<dbReference type="Gene3D" id="1.10.455.10">
    <property type="entry name" value="Ribosomal protein S7 domain"/>
    <property type="match status" value="1"/>
</dbReference>
<protein>
    <recommendedName>
        <fullName evidence="6">Small ribosomal subunit protein uS7</fullName>
    </recommendedName>
</protein>
<dbReference type="PANTHER" id="PTHR11205">
    <property type="entry name" value="RIBOSOMAL PROTEIN S7"/>
    <property type="match status" value="1"/>
</dbReference>
<keyword evidence="10" id="KW-1185">Reference proteome</keyword>